<organism evidence="1 2">
    <name type="scientific">Gossypium barbadense</name>
    <name type="common">Sea Island cotton</name>
    <name type="synonym">Hibiscus barbadensis</name>
    <dbReference type="NCBI Taxonomy" id="3634"/>
    <lineage>
        <taxon>Eukaryota</taxon>
        <taxon>Viridiplantae</taxon>
        <taxon>Streptophyta</taxon>
        <taxon>Embryophyta</taxon>
        <taxon>Tracheophyta</taxon>
        <taxon>Spermatophyta</taxon>
        <taxon>Magnoliopsida</taxon>
        <taxon>eudicotyledons</taxon>
        <taxon>Gunneridae</taxon>
        <taxon>Pentapetalae</taxon>
        <taxon>rosids</taxon>
        <taxon>malvids</taxon>
        <taxon>Malvales</taxon>
        <taxon>Malvaceae</taxon>
        <taxon>Malvoideae</taxon>
        <taxon>Gossypium</taxon>
    </lineage>
</organism>
<dbReference type="OrthoDB" id="692864at2759"/>
<dbReference type="PANTHER" id="PTHR34051">
    <property type="entry name" value="PROTEIN LOW PSII ACCUMULATION 3, CHLOROPLASTIC"/>
    <property type="match status" value="1"/>
</dbReference>
<sequence length="218" mass="23887">MTRGSSWLSYNLILDGFHGVSLLVFEAFSKPLSSSQGNSHEFSWPSLSLHSSRYPSTSPFPHSTSPCFLPSFSHFHSRTKIQIQCATKDNKEATPPRQASIDGGASIHKKGVALYKPKSYDVLVTDAAKSLAYAIQDGKTRLEIDFPPLPSNILHIRDLQMSSLMPTFNLPWPLSGNSTENGNPGLHKKRRASELFKAALDSIDGISIGSLDDSLVML</sequence>
<dbReference type="InterPro" id="IPR044687">
    <property type="entry name" value="LPA3"/>
</dbReference>
<dbReference type="PANTHER" id="PTHR34051:SF2">
    <property type="entry name" value="PROTEIN LPA3"/>
    <property type="match status" value="1"/>
</dbReference>
<reference evidence="2" key="1">
    <citation type="journal article" date="2020" name="Nat. Genet.">
        <title>Genomic diversifications of five Gossypium allopolyploid species and their impact on cotton improvement.</title>
        <authorList>
            <person name="Chen Z.J."/>
            <person name="Sreedasyam A."/>
            <person name="Ando A."/>
            <person name="Song Q."/>
            <person name="De Santiago L.M."/>
            <person name="Hulse-Kemp A.M."/>
            <person name="Ding M."/>
            <person name="Ye W."/>
            <person name="Kirkbride R.C."/>
            <person name="Jenkins J."/>
            <person name="Plott C."/>
            <person name="Lovell J."/>
            <person name="Lin Y.M."/>
            <person name="Vaughn R."/>
            <person name="Liu B."/>
            <person name="Simpson S."/>
            <person name="Scheffler B.E."/>
            <person name="Wen L."/>
            <person name="Saski C.A."/>
            <person name="Grover C.E."/>
            <person name="Hu G."/>
            <person name="Conover J.L."/>
            <person name="Carlson J.W."/>
            <person name="Shu S."/>
            <person name="Boston L.B."/>
            <person name="Williams M."/>
            <person name="Peterson D.G."/>
            <person name="McGee K."/>
            <person name="Jones D.C."/>
            <person name="Wendel J.F."/>
            <person name="Stelly D.M."/>
            <person name="Grimwood J."/>
            <person name="Schmutz J."/>
        </authorList>
    </citation>
    <scope>NUCLEOTIDE SEQUENCE [LARGE SCALE GENOMIC DNA]</scope>
    <source>
        <strain evidence="2">cv. 3-79</strain>
    </source>
</reference>
<dbReference type="AlphaFoldDB" id="A0A5J5RGT7"/>
<evidence type="ECO:0008006" key="3">
    <source>
        <dbReference type="Google" id="ProtNLM"/>
    </source>
</evidence>
<evidence type="ECO:0000313" key="1">
    <source>
        <dbReference type="EMBL" id="KAB2028829.1"/>
    </source>
</evidence>
<name>A0A5J5RGT7_GOSBA</name>
<evidence type="ECO:0000313" key="2">
    <source>
        <dbReference type="Proteomes" id="UP000327439"/>
    </source>
</evidence>
<keyword evidence="2" id="KW-1185">Reference proteome</keyword>
<dbReference type="Proteomes" id="UP000327439">
    <property type="component" value="Chromosome D05"/>
</dbReference>
<accession>A0A5J5RGT7</accession>
<gene>
    <name evidence="1" type="ORF">ES319_D05G122300v1</name>
</gene>
<protein>
    <recommendedName>
        <fullName evidence="3">DUF1995 domain-containing protein</fullName>
    </recommendedName>
</protein>
<dbReference type="EMBL" id="CM018219">
    <property type="protein sequence ID" value="KAB2028829.1"/>
    <property type="molecule type" value="Genomic_DNA"/>
</dbReference>
<proteinExistence type="predicted"/>